<organism evidence="1 2">
    <name type="scientific">Bradyrhizobium nitroreducens</name>
    <dbReference type="NCBI Taxonomy" id="709803"/>
    <lineage>
        <taxon>Bacteria</taxon>
        <taxon>Pseudomonadati</taxon>
        <taxon>Pseudomonadota</taxon>
        <taxon>Alphaproteobacteria</taxon>
        <taxon>Hyphomicrobiales</taxon>
        <taxon>Nitrobacteraceae</taxon>
        <taxon>Bradyrhizobium</taxon>
    </lineage>
</organism>
<evidence type="ECO:0000313" key="2">
    <source>
        <dbReference type="Proteomes" id="UP000228930"/>
    </source>
</evidence>
<name>A0A2M6U5L4_9BRAD</name>
<evidence type="ECO:0000313" key="1">
    <source>
        <dbReference type="EMBL" id="PIS99875.1"/>
    </source>
</evidence>
<dbReference type="EMBL" id="LFJC01000003">
    <property type="protein sequence ID" value="PIS99875.1"/>
    <property type="molecule type" value="Genomic_DNA"/>
</dbReference>
<dbReference type="Proteomes" id="UP000228930">
    <property type="component" value="Unassembled WGS sequence"/>
</dbReference>
<sequence>MSKAITIVVLTCFLVLGAATTAILGRDSVPSVSEEMMSQAPPAKPLATNRAAKADRLVPTLALASAAIEPVQVPADRLSQAPVLAEPLRQAFAAATPTDFPMPKEPLKAAPAVSEAPAAAEVPAVEVPAKPKVVAKPQPQKHYTLLSDAQISGIRDRLKLSSSQEYYWPSVETALRNVVRKISANKLSNPNAPPSAQIDPNCDEVQQLKSAAMPLLFQLRDDQKEEVRKLARLIGLEKVAQQI</sequence>
<reference evidence="1 2" key="1">
    <citation type="submission" date="2015-06" db="EMBL/GenBank/DDBJ databases">
        <title>Comparative genome analysis of nirS-carrying Bradyrhizobium sp. strains.</title>
        <authorList>
            <person name="Ishii S."/>
            <person name="Jang J."/>
            <person name="Nishizawa T."/>
            <person name="Senoo K."/>
        </authorList>
    </citation>
    <scope>NUCLEOTIDE SEQUENCE [LARGE SCALE GENOMIC DNA]</scope>
    <source>
        <strain evidence="1 2">TSA1</strain>
    </source>
</reference>
<comment type="caution">
    <text evidence="1">The sequence shown here is derived from an EMBL/GenBank/DDBJ whole genome shotgun (WGS) entry which is preliminary data.</text>
</comment>
<dbReference type="RefSeq" id="WP_174718734.1">
    <property type="nucleotide sequence ID" value="NZ_LFJC01000003.1"/>
</dbReference>
<protein>
    <submittedName>
        <fullName evidence="1">Uncharacterized protein</fullName>
    </submittedName>
</protein>
<dbReference type="AlphaFoldDB" id="A0A2M6U5L4"/>
<gene>
    <name evidence="1" type="ORF">TSA1_03220</name>
</gene>
<proteinExistence type="predicted"/>
<keyword evidence="2" id="KW-1185">Reference proteome</keyword>
<accession>A0A2M6U5L4</accession>